<keyword evidence="2" id="KW-1185">Reference proteome</keyword>
<comment type="caution">
    <text evidence="1">The sequence shown here is derived from an EMBL/GenBank/DDBJ whole genome shotgun (WGS) entry which is preliminary data.</text>
</comment>
<accession>A0A916ISP8</accession>
<dbReference type="Proteomes" id="UP000672934">
    <property type="component" value="Unassembled WGS sequence"/>
</dbReference>
<dbReference type="EMBL" id="CAJPUY010000009">
    <property type="protein sequence ID" value="CAG2142774.1"/>
    <property type="molecule type" value="Genomic_DNA"/>
</dbReference>
<organism evidence="1 2">
    <name type="scientific">Cupriavidus yeoncheonensis</name>
    <dbReference type="NCBI Taxonomy" id="1462994"/>
    <lineage>
        <taxon>Bacteria</taxon>
        <taxon>Pseudomonadati</taxon>
        <taxon>Pseudomonadota</taxon>
        <taxon>Betaproteobacteria</taxon>
        <taxon>Burkholderiales</taxon>
        <taxon>Burkholderiaceae</taxon>
        <taxon>Cupriavidus</taxon>
    </lineage>
</organism>
<dbReference type="RefSeq" id="WP_211947669.1">
    <property type="nucleotide sequence ID" value="NZ_CAJPUY010000009.1"/>
</dbReference>
<sequence length="132" mass="15051">MPDTYRSAFARYGRTDLPPCEHEVGGLIGTDPKTGTRVFVLAAFETQFAPDSGFRVVDDDLRKWGTWEKSEQGQQFAYDLTVARDEGLPVHVFLALKVGPRRHTFELLRDGARILVGKVTHWDGQRYRIELE</sequence>
<proteinExistence type="predicted"/>
<dbReference type="AlphaFoldDB" id="A0A916ISP8"/>
<gene>
    <name evidence="1" type="ORF">LMG31506_02703</name>
</gene>
<protein>
    <submittedName>
        <fullName evidence="1">Uncharacterized protein</fullName>
    </submittedName>
</protein>
<name>A0A916ISP8_9BURK</name>
<evidence type="ECO:0000313" key="1">
    <source>
        <dbReference type="EMBL" id="CAG2142774.1"/>
    </source>
</evidence>
<evidence type="ECO:0000313" key="2">
    <source>
        <dbReference type="Proteomes" id="UP000672934"/>
    </source>
</evidence>
<reference evidence="1" key="1">
    <citation type="submission" date="2021-03" db="EMBL/GenBank/DDBJ databases">
        <authorList>
            <person name="Peeters C."/>
        </authorList>
    </citation>
    <scope>NUCLEOTIDE SEQUENCE</scope>
    <source>
        <strain evidence="1">LMG 31506</strain>
    </source>
</reference>